<gene>
    <name evidence="1" type="ORF">J2804_002471</name>
</gene>
<dbReference type="Proteomes" id="UP001264340">
    <property type="component" value="Unassembled WGS sequence"/>
</dbReference>
<proteinExistence type="predicted"/>
<comment type="caution">
    <text evidence="1">The sequence shown here is derived from an EMBL/GenBank/DDBJ whole genome shotgun (WGS) entry which is preliminary data.</text>
</comment>
<dbReference type="EMBL" id="JAVDRP010000004">
    <property type="protein sequence ID" value="MDR6409067.1"/>
    <property type="molecule type" value="Genomic_DNA"/>
</dbReference>
<evidence type="ECO:0000313" key="1">
    <source>
        <dbReference type="EMBL" id="MDR6409067.1"/>
    </source>
</evidence>
<keyword evidence="2" id="KW-1185">Reference proteome</keyword>
<organism evidence="1 2">
    <name type="scientific">Paraburkholderia terricola</name>
    <dbReference type="NCBI Taxonomy" id="169427"/>
    <lineage>
        <taxon>Bacteria</taxon>
        <taxon>Pseudomonadati</taxon>
        <taxon>Pseudomonadota</taxon>
        <taxon>Betaproteobacteria</taxon>
        <taxon>Burkholderiales</taxon>
        <taxon>Burkholderiaceae</taxon>
        <taxon>Paraburkholderia</taxon>
    </lineage>
</organism>
<evidence type="ECO:0000313" key="2">
    <source>
        <dbReference type="Proteomes" id="UP001264340"/>
    </source>
</evidence>
<sequence length="63" mass="6840">MAKIDAEIAQTFGDDSIWRRPTLYVLKALAAQRTAALSFMLNAQNTQSVSGVRELSVLVPTSS</sequence>
<accession>A0ABU1LQQ0</accession>
<reference evidence="1 2" key="1">
    <citation type="submission" date="2023-07" db="EMBL/GenBank/DDBJ databases">
        <title>Sorghum-associated microbial communities from plants grown in Nebraska, USA.</title>
        <authorList>
            <person name="Schachtman D."/>
        </authorList>
    </citation>
    <scope>NUCLEOTIDE SEQUENCE [LARGE SCALE GENOMIC DNA]</scope>
    <source>
        <strain evidence="1 2">DS1316</strain>
    </source>
</reference>
<name>A0ABU1LQQ0_9BURK</name>
<dbReference type="RefSeq" id="WP_310120452.1">
    <property type="nucleotide sequence ID" value="NZ_JAVDQV010000006.1"/>
</dbReference>
<protein>
    <submittedName>
        <fullName evidence="1">Uncharacterized protein</fullName>
    </submittedName>
</protein>